<proteinExistence type="predicted"/>
<sequence length="109" mass="12304">MIYIHTYGIGKFGSKKIRNIHDTKESAERCKAVLGGEVQEFECVDDLAAKKYHIEQVLLSELSELIDNMSNHSPGSPWEEPGSSEWDCAKVKTINLFSDILNGKFDEIE</sequence>
<evidence type="ECO:0000313" key="1">
    <source>
        <dbReference type="EMBL" id="AVQ09809.1"/>
    </source>
</evidence>
<name>A0A2R3U9D6_9CAUD</name>
<protein>
    <submittedName>
        <fullName evidence="1">Uncharacterized protein</fullName>
    </submittedName>
</protein>
<reference evidence="1 2" key="1">
    <citation type="submission" date="2018-03" db="EMBL/GenBank/DDBJ databases">
        <title>Three Siphoviridae Salmonella enterica serovar enteritidis bacteriophage show promising potential for phage therapy.</title>
        <authorList>
            <person name="Chen Y."/>
            <person name="Sun E."/>
            <person name="Yang L."/>
            <person name="Wu B."/>
        </authorList>
    </citation>
    <scope>NUCLEOTIDE SEQUENCE [LARGE SCALE GENOMIC DNA]</scope>
</reference>
<dbReference type="EMBL" id="MH102284">
    <property type="protein sequence ID" value="AVQ09809.1"/>
    <property type="molecule type" value="Genomic_DNA"/>
</dbReference>
<organism evidence="1 2">
    <name type="scientific">Salmonella phage vB_SenS_PHB07</name>
    <dbReference type="NCBI Taxonomy" id="2136179"/>
    <lineage>
        <taxon>Viruses</taxon>
        <taxon>Duplodnaviria</taxon>
        <taxon>Heunggongvirae</taxon>
        <taxon>Uroviricota</taxon>
        <taxon>Caudoviricetes</taxon>
        <taxon>Drexlerviridae</taxon>
        <taxon>Tempevirinae</taxon>
        <taxon>Tlsvirus</taxon>
        <taxon>Tlsvirus PHB07</taxon>
    </lineage>
</organism>
<dbReference type="Proteomes" id="UP000244837">
    <property type="component" value="Segment"/>
</dbReference>
<dbReference type="KEGG" id="vg:54990304"/>
<evidence type="ECO:0000313" key="2">
    <source>
        <dbReference type="Proteomes" id="UP000244837"/>
    </source>
</evidence>
<dbReference type="RefSeq" id="YP_009799813.1">
    <property type="nucleotide sequence ID" value="NC_047947.1"/>
</dbReference>
<keyword evidence="2" id="KW-1185">Reference proteome</keyword>
<accession>A0A2R3U9D6</accession>
<dbReference type="GeneID" id="54990304"/>